<protein>
    <submittedName>
        <fullName evidence="3">LysM peptidoglycan-binding domain-containing protein</fullName>
    </submittedName>
</protein>
<evidence type="ECO:0000259" key="2">
    <source>
        <dbReference type="PROSITE" id="PS51782"/>
    </source>
</evidence>
<dbReference type="SUPFAM" id="SSF54106">
    <property type="entry name" value="LysM domain"/>
    <property type="match status" value="1"/>
</dbReference>
<dbReference type="Proteomes" id="UP000808337">
    <property type="component" value="Unassembled WGS sequence"/>
</dbReference>
<dbReference type="AlphaFoldDB" id="A0A9D7SVV1"/>
<accession>A0A9D7SVV1</accession>
<dbReference type="Gene3D" id="3.10.350.10">
    <property type="entry name" value="LysM domain"/>
    <property type="match status" value="2"/>
</dbReference>
<reference evidence="3 4" key="1">
    <citation type="submission" date="2020-10" db="EMBL/GenBank/DDBJ databases">
        <title>Connecting structure to function with the recovery of over 1000 high-quality activated sludge metagenome-assembled genomes encoding full-length rRNA genes using long-read sequencing.</title>
        <authorList>
            <person name="Singleton C.M."/>
            <person name="Petriglieri F."/>
            <person name="Kristensen J.M."/>
            <person name="Kirkegaard R.H."/>
            <person name="Michaelsen T.Y."/>
            <person name="Andersen M.H."/>
            <person name="Karst S.M."/>
            <person name="Dueholm M.S."/>
            <person name="Nielsen P.H."/>
            <person name="Albertsen M."/>
        </authorList>
    </citation>
    <scope>NUCLEOTIDE SEQUENCE [LARGE SCALE GENOMIC DNA]</scope>
    <source>
        <strain evidence="3">Ribe_18-Q3-R11-54_MAXAC.273</strain>
    </source>
</reference>
<organism evidence="3 4">
    <name type="scientific">Candidatus Opimibacter skivensis</name>
    <dbReference type="NCBI Taxonomy" id="2982028"/>
    <lineage>
        <taxon>Bacteria</taxon>
        <taxon>Pseudomonadati</taxon>
        <taxon>Bacteroidota</taxon>
        <taxon>Saprospiria</taxon>
        <taxon>Saprospirales</taxon>
        <taxon>Saprospiraceae</taxon>
        <taxon>Candidatus Opimibacter</taxon>
    </lineage>
</organism>
<proteinExistence type="predicted"/>
<gene>
    <name evidence="3" type="ORF">IPP15_17665</name>
</gene>
<dbReference type="SMART" id="SM00257">
    <property type="entry name" value="LysM"/>
    <property type="match status" value="2"/>
</dbReference>
<feature type="domain" description="LysM" evidence="2">
    <location>
        <begin position="41"/>
        <end position="85"/>
    </location>
</feature>
<dbReference type="EMBL" id="JADKGY010000029">
    <property type="protein sequence ID" value="MBK9984168.1"/>
    <property type="molecule type" value="Genomic_DNA"/>
</dbReference>
<keyword evidence="1" id="KW-0732">Signal</keyword>
<feature type="signal peptide" evidence="1">
    <location>
        <begin position="1"/>
        <end position="20"/>
    </location>
</feature>
<dbReference type="Pfam" id="PF01476">
    <property type="entry name" value="LysM"/>
    <property type="match status" value="2"/>
</dbReference>
<dbReference type="InterPro" id="IPR018392">
    <property type="entry name" value="LysM"/>
</dbReference>
<name>A0A9D7SVV1_9BACT</name>
<sequence>MRYLLLFSLLCITLRISGQAENTEVPPKKFIHYLDHVGLVLIESLDPGMTLYGFSRKYNVSIDSILAANPDLVPNAIPLGYPVNIPIWPGSISFSPPAGINQEMELVYQVQPKETLYRISKGFLGVSPETISNLNPNVGQGLAIGQVLKIGWYVPSSIKAPFAASSVAAGKDSILLKPKDYILEAHEAGNKIQEQKGLAVWKPGNVNAHFYVLHPTAKVGSYMEITNPMLKRTITAKVAGHIPPGLYQSNVGIVVSPSTARALGALDQQFYARWRYVE</sequence>
<evidence type="ECO:0000313" key="3">
    <source>
        <dbReference type="EMBL" id="MBK9984168.1"/>
    </source>
</evidence>
<feature type="chain" id="PRO_5039096106" evidence="1">
    <location>
        <begin position="21"/>
        <end position="278"/>
    </location>
</feature>
<evidence type="ECO:0000256" key="1">
    <source>
        <dbReference type="SAM" id="SignalP"/>
    </source>
</evidence>
<feature type="domain" description="LysM" evidence="2">
    <location>
        <begin position="106"/>
        <end position="150"/>
    </location>
</feature>
<dbReference type="InterPro" id="IPR036779">
    <property type="entry name" value="LysM_dom_sf"/>
</dbReference>
<dbReference type="PROSITE" id="PS51782">
    <property type="entry name" value="LYSM"/>
    <property type="match status" value="2"/>
</dbReference>
<dbReference type="CDD" id="cd00118">
    <property type="entry name" value="LysM"/>
    <property type="match status" value="2"/>
</dbReference>
<evidence type="ECO:0000313" key="4">
    <source>
        <dbReference type="Proteomes" id="UP000808337"/>
    </source>
</evidence>
<comment type="caution">
    <text evidence="3">The sequence shown here is derived from an EMBL/GenBank/DDBJ whole genome shotgun (WGS) entry which is preliminary data.</text>
</comment>